<name>A0A346FCN2_9CAUD</name>
<dbReference type="Proteomes" id="UP000259952">
    <property type="component" value="Segment"/>
</dbReference>
<evidence type="ECO:0000313" key="1">
    <source>
        <dbReference type="EMBL" id="AXN53496.1"/>
    </source>
</evidence>
<sequence length="83" mass="9426">MRIEVTRDDIANGHRASAFGCPIALAARRAFPGTNITVTTGRLVVEDKYECTTYVLPYDAKEFIRSFDGFRPVLPFVLEVFRR</sequence>
<dbReference type="KEGG" id="vg:54998511"/>
<organism evidence="1 2">
    <name type="scientific">Gordonia phage Fryberger</name>
    <dbReference type="NCBI Taxonomy" id="2250392"/>
    <lineage>
        <taxon>Viruses</taxon>
        <taxon>Duplodnaviria</taxon>
        <taxon>Heunggongvirae</taxon>
        <taxon>Uroviricota</taxon>
        <taxon>Caudoviricetes</taxon>
        <taxon>Ronaldovirus</taxon>
        <taxon>Ronaldovirus fryberger</taxon>
    </lineage>
</organism>
<accession>A0A346FCN2</accession>
<dbReference type="EMBL" id="MH479913">
    <property type="protein sequence ID" value="AXN53496.1"/>
    <property type="molecule type" value="Genomic_DNA"/>
</dbReference>
<gene>
    <name evidence="1" type="primary">79</name>
    <name evidence="1" type="ORF">SEA_FRYBERGER_79</name>
</gene>
<proteinExistence type="predicted"/>
<protein>
    <submittedName>
        <fullName evidence="1">Uncharacterized protein</fullName>
    </submittedName>
</protein>
<evidence type="ECO:0000313" key="2">
    <source>
        <dbReference type="Proteomes" id="UP000259952"/>
    </source>
</evidence>
<reference evidence="1 2" key="1">
    <citation type="submission" date="2018-06" db="EMBL/GenBank/DDBJ databases">
        <authorList>
            <person name="Searcy Z.E."/>
            <person name="Delesalle V.A."/>
            <person name="Garlena R.A."/>
            <person name="Russell D.A."/>
            <person name="Pope W.H."/>
            <person name="Jacobs-Sera D."/>
            <person name="Hatfull G.F."/>
        </authorList>
    </citation>
    <scope>NUCLEOTIDE SEQUENCE [LARGE SCALE GENOMIC DNA]</scope>
</reference>
<dbReference type="RefSeq" id="YP_009807631.1">
    <property type="nucleotide sequence ID" value="NC_048027.1"/>
</dbReference>
<dbReference type="GeneID" id="54998511"/>
<keyword evidence="2" id="KW-1185">Reference proteome</keyword>